<name>A0A372JFP2_9ACTN</name>
<comment type="caution">
    <text evidence="1">The sequence shown here is derived from an EMBL/GenBank/DDBJ whole genome shotgun (WGS) entry which is preliminary data.</text>
</comment>
<dbReference type="OrthoDB" id="3694165at2"/>
<evidence type="ECO:0000313" key="2">
    <source>
        <dbReference type="Proteomes" id="UP000261811"/>
    </source>
</evidence>
<organism evidence="1 2">
    <name type="scientific">Actinomadura logoneensis</name>
    <dbReference type="NCBI Taxonomy" id="2293572"/>
    <lineage>
        <taxon>Bacteria</taxon>
        <taxon>Bacillati</taxon>
        <taxon>Actinomycetota</taxon>
        <taxon>Actinomycetes</taxon>
        <taxon>Streptosporangiales</taxon>
        <taxon>Thermomonosporaceae</taxon>
        <taxon>Actinomadura</taxon>
    </lineage>
</organism>
<dbReference type="EMBL" id="QURH01000720">
    <property type="protein sequence ID" value="RFU38719.1"/>
    <property type="molecule type" value="Genomic_DNA"/>
</dbReference>
<keyword evidence="2" id="KW-1185">Reference proteome</keyword>
<protein>
    <recommendedName>
        <fullName evidence="3">DUF4333 domain-containing protein</fullName>
    </recommendedName>
</protein>
<evidence type="ECO:0008006" key="3">
    <source>
        <dbReference type="Google" id="ProtNLM"/>
    </source>
</evidence>
<dbReference type="AlphaFoldDB" id="A0A372JFP2"/>
<proteinExistence type="predicted"/>
<sequence>MTPPTAAAPRGRARRLGVTFVALLAVAGLSGCGAMQRISEGAYRNAVADGAVADLRARGVRLHARPVCQTPSTGTVAEVRITCTARTTDGQPVQIRGTVTAADTAEPRERYQVTVGGRLLIDRDCIGTGCRRTT</sequence>
<reference evidence="1 2" key="1">
    <citation type="submission" date="2018-08" db="EMBL/GenBank/DDBJ databases">
        <title>Actinomadura jelena sp. nov., a novel Actinomycete isolated from soil in Chad.</title>
        <authorList>
            <person name="Shi L."/>
        </authorList>
    </citation>
    <scope>NUCLEOTIDE SEQUENCE [LARGE SCALE GENOMIC DNA]</scope>
    <source>
        <strain evidence="1 2">NEAU-G17</strain>
    </source>
</reference>
<dbReference type="RefSeq" id="WP_117359850.1">
    <property type="nucleotide sequence ID" value="NZ_QURH01000720.1"/>
</dbReference>
<accession>A0A372JFP2</accession>
<evidence type="ECO:0000313" key="1">
    <source>
        <dbReference type="EMBL" id="RFU38719.1"/>
    </source>
</evidence>
<gene>
    <name evidence="1" type="ORF">DZF91_26185</name>
</gene>
<dbReference type="Proteomes" id="UP000261811">
    <property type="component" value="Unassembled WGS sequence"/>
</dbReference>